<keyword evidence="2" id="KW-0378">Hydrolase</keyword>
<name>A0A4V2Z3Q7_9ACTN</name>
<dbReference type="Gene3D" id="3.40.50.1000">
    <property type="entry name" value="HAD superfamily/HAD-like"/>
    <property type="match status" value="1"/>
</dbReference>
<comment type="similarity">
    <text evidence="1">Belongs to the HAD-like hydrolase superfamily. S-2-haloalkanoic acid dehalogenase family.</text>
</comment>
<evidence type="ECO:0000256" key="1">
    <source>
        <dbReference type="ARBA" id="ARBA00008106"/>
    </source>
</evidence>
<dbReference type="PANTHER" id="PTHR43316:SF3">
    <property type="entry name" value="HALOACID DEHALOGENASE, TYPE II (AFU_ORTHOLOGUE AFUA_2G07750)-RELATED"/>
    <property type="match status" value="1"/>
</dbReference>
<dbReference type="SUPFAM" id="SSF56784">
    <property type="entry name" value="HAD-like"/>
    <property type="match status" value="1"/>
</dbReference>
<dbReference type="AlphaFoldDB" id="A0A4V2Z3Q7"/>
<keyword evidence="5" id="KW-1185">Reference proteome</keyword>
<organism evidence="4 5">
    <name type="scientific">Jiangella asiatica</name>
    <dbReference type="NCBI Taxonomy" id="2530372"/>
    <lineage>
        <taxon>Bacteria</taxon>
        <taxon>Bacillati</taxon>
        <taxon>Actinomycetota</taxon>
        <taxon>Actinomycetes</taxon>
        <taxon>Jiangellales</taxon>
        <taxon>Jiangellaceae</taxon>
        <taxon>Jiangella</taxon>
    </lineage>
</organism>
<evidence type="ECO:0000313" key="4">
    <source>
        <dbReference type="EMBL" id="TDE13548.1"/>
    </source>
</evidence>
<dbReference type="Pfam" id="PF00702">
    <property type="entry name" value="Hydrolase"/>
    <property type="match status" value="1"/>
</dbReference>
<comment type="caution">
    <text evidence="4">The sequence shown here is derived from an EMBL/GenBank/DDBJ whole genome shotgun (WGS) entry which is preliminary data.</text>
</comment>
<dbReference type="InterPro" id="IPR006439">
    <property type="entry name" value="HAD-SF_hydro_IA"/>
</dbReference>
<dbReference type="NCBIfam" id="TIGR01428">
    <property type="entry name" value="HAD_type_II"/>
    <property type="match status" value="1"/>
</dbReference>
<dbReference type="InterPro" id="IPR023198">
    <property type="entry name" value="PGP-like_dom2"/>
</dbReference>
<dbReference type="SFLD" id="SFLDS00003">
    <property type="entry name" value="Haloacid_Dehalogenase"/>
    <property type="match status" value="1"/>
</dbReference>
<dbReference type="PRINTS" id="PR00413">
    <property type="entry name" value="HADHALOGNASE"/>
</dbReference>
<feature type="region of interest" description="Disordered" evidence="3">
    <location>
        <begin position="44"/>
        <end position="76"/>
    </location>
</feature>
<dbReference type="InParanoid" id="A0A4V2Z3Q7"/>
<evidence type="ECO:0000313" key="5">
    <source>
        <dbReference type="Proteomes" id="UP000294739"/>
    </source>
</evidence>
<dbReference type="InterPro" id="IPR051540">
    <property type="entry name" value="S-2-haloacid_dehalogenase"/>
</dbReference>
<protein>
    <submittedName>
        <fullName evidence="4">Haloacid dehalogenase type II</fullName>
    </submittedName>
</protein>
<dbReference type="Proteomes" id="UP000294739">
    <property type="component" value="Unassembled WGS sequence"/>
</dbReference>
<reference evidence="4 5" key="1">
    <citation type="submission" date="2019-03" db="EMBL/GenBank/DDBJ databases">
        <title>Draft genome sequences of novel Actinobacteria.</title>
        <authorList>
            <person name="Sahin N."/>
            <person name="Ay H."/>
            <person name="Saygin H."/>
        </authorList>
    </citation>
    <scope>NUCLEOTIDE SEQUENCE [LARGE SCALE GENOMIC DNA]</scope>
    <source>
        <strain evidence="4 5">5K138</strain>
    </source>
</reference>
<proteinExistence type="inferred from homology"/>
<gene>
    <name evidence="4" type="ORF">E1269_05835</name>
</gene>
<evidence type="ECO:0000256" key="3">
    <source>
        <dbReference type="SAM" id="MobiDB-lite"/>
    </source>
</evidence>
<dbReference type="PANTHER" id="PTHR43316">
    <property type="entry name" value="HYDROLASE, HALOACID DELAHOGENASE-RELATED"/>
    <property type="match status" value="1"/>
</dbReference>
<dbReference type="EMBL" id="SMKZ01000005">
    <property type="protein sequence ID" value="TDE13548.1"/>
    <property type="molecule type" value="Genomic_DNA"/>
</dbReference>
<dbReference type="InterPro" id="IPR023214">
    <property type="entry name" value="HAD_sf"/>
</dbReference>
<dbReference type="OrthoDB" id="3774052at2"/>
<dbReference type="GO" id="GO:0019120">
    <property type="term" value="F:hydrolase activity, acting on acid halide bonds, in C-halide compounds"/>
    <property type="evidence" value="ECO:0007669"/>
    <property type="project" value="InterPro"/>
</dbReference>
<accession>A0A4V2Z3Q7</accession>
<dbReference type="NCBIfam" id="TIGR01493">
    <property type="entry name" value="HAD-SF-IA-v2"/>
    <property type="match status" value="1"/>
</dbReference>
<evidence type="ECO:0000256" key="2">
    <source>
        <dbReference type="ARBA" id="ARBA00022801"/>
    </source>
</evidence>
<dbReference type="SFLD" id="SFLDG01129">
    <property type="entry name" value="C1.5:_HAD__Beta-PGM__Phosphata"/>
    <property type="match status" value="1"/>
</dbReference>
<dbReference type="InterPro" id="IPR036412">
    <property type="entry name" value="HAD-like_sf"/>
</dbReference>
<dbReference type="InterPro" id="IPR006328">
    <property type="entry name" value="2-HAD"/>
</dbReference>
<sequence>MVAVPDQDDVPHPVLDSASSRGLVASNATTAPWSLLRSARLHARPDRRPAPSSDHPAGAARAHQAPSRCCGSSPAARWQDRDMATRPLVIAFDVIETLFPLEPIRQRLIDAGQPGHVLDLWFARLLRDGFALTATGSYRPFGDIAASALRSTTGSALDDDAIRNVIAGFAQLDPHPDVRPAVRLARDEGLRLVTLTNGSAQNTAGLLQRAGIGADIEQVLSVDDVRRWKPAEPVYRHAADRTQVPPQRVSLVAAHAWDTHGAHHAGLTTGWVARLEDQVPDIFAAPDVTGRDLVEVVQGLLALPATWHDG</sequence>
<dbReference type="Gene3D" id="1.10.150.240">
    <property type="entry name" value="Putative phosphatase, domain 2"/>
    <property type="match status" value="1"/>
</dbReference>